<dbReference type="GO" id="GO:0005242">
    <property type="term" value="F:inward rectifier potassium channel activity"/>
    <property type="evidence" value="ECO:0007669"/>
    <property type="project" value="InterPro"/>
</dbReference>
<evidence type="ECO:0000313" key="18">
    <source>
        <dbReference type="Proteomes" id="UP000694580"/>
    </source>
</evidence>
<evidence type="ECO:0000256" key="7">
    <source>
        <dbReference type="ARBA" id="ARBA00022989"/>
    </source>
</evidence>
<dbReference type="InterPro" id="IPR016449">
    <property type="entry name" value="K_chnl_inward-rec_Kir"/>
</dbReference>
<reference evidence="17 18" key="1">
    <citation type="submission" date="2020-06" db="EMBL/GenBank/DDBJ databases">
        <authorList>
            <consortium name="Wellcome Sanger Institute Data Sharing"/>
        </authorList>
    </citation>
    <scope>NUCLEOTIDE SEQUENCE [LARGE SCALE GENOMIC DNA]</scope>
</reference>
<dbReference type="PANTHER" id="PTHR11767">
    <property type="entry name" value="INWARD RECTIFIER POTASSIUM CHANNEL"/>
    <property type="match status" value="1"/>
</dbReference>
<dbReference type="PRINTS" id="PR01320">
    <property type="entry name" value="KIRCHANNEL"/>
</dbReference>
<reference evidence="17" key="3">
    <citation type="submission" date="2025-09" db="UniProtKB">
        <authorList>
            <consortium name="Ensembl"/>
        </authorList>
    </citation>
    <scope>IDENTIFICATION</scope>
</reference>
<dbReference type="GO" id="GO:1990573">
    <property type="term" value="P:potassium ion import across plasma membrane"/>
    <property type="evidence" value="ECO:0007669"/>
    <property type="project" value="TreeGrafter"/>
</dbReference>
<dbReference type="Pfam" id="PF01007">
    <property type="entry name" value="IRK"/>
    <property type="match status" value="1"/>
</dbReference>
<comment type="catalytic activity">
    <reaction evidence="11">
        <text>K(+)(in) = K(+)(out)</text>
        <dbReference type="Rhea" id="RHEA:29463"/>
        <dbReference type="ChEBI" id="CHEBI:29103"/>
    </reaction>
</comment>
<evidence type="ECO:0000256" key="8">
    <source>
        <dbReference type="ARBA" id="ARBA00023065"/>
    </source>
</evidence>
<reference evidence="17" key="2">
    <citation type="submission" date="2025-08" db="UniProtKB">
        <authorList>
            <consortium name="Ensembl"/>
        </authorList>
    </citation>
    <scope>IDENTIFICATION</scope>
</reference>
<dbReference type="GO" id="GO:0005886">
    <property type="term" value="C:plasma membrane"/>
    <property type="evidence" value="ECO:0007669"/>
    <property type="project" value="TreeGrafter"/>
</dbReference>
<dbReference type="InterPro" id="IPR014756">
    <property type="entry name" value="Ig_E-set"/>
</dbReference>
<organism evidence="17 18">
    <name type="scientific">Denticeps clupeoides</name>
    <name type="common">denticle herring</name>
    <dbReference type="NCBI Taxonomy" id="299321"/>
    <lineage>
        <taxon>Eukaryota</taxon>
        <taxon>Metazoa</taxon>
        <taxon>Chordata</taxon>
        <taxon>Craniata</taxon>
        <taxon>Vertebrata</taxon>
        <taxon>Euteleostomi</taxon>
        <taxon>Actinopterygii</taxon>
        <taxon>Neopterygii</taxon>
        <taxon>Teleostei</taxon>
        <taxon>Clupei</taxon>
        <taxon>Clupeiformes</taxon>
        <taxon>Denticipitoidei</taxon>
        <taxon>Denticipitidae</taxon>
        <taxon>Denticeps</taxon>
    </lineage>
</organism>
<comment type="subcellular location">
    <subcellularLocation>
        <location evidence="1 12">Membrane</location>
        <topology evidence="1 12">Multi-pass membrane protein</topology>
    </subcellularLocation>
</comment>
<evidence type="ECO:0000256" key="13">
    <source>
        <dbReference type="SAM" id="MobiDB-lite"/>
    </source>
</evidence>
<protein>
    <submittedName>
        <fullName evidence="17">Uncharacterized protein</fullName>
    </submittedName>
</protein>
<dbReference type="GeneTree" id="ENSGT01030000234586"/>
<evidence type="ECO:0000259" key="15">
    <source>
        <dbReference type="Pfam" id="PF01007"/>
    </source>
</evidence>
<dbReference type="PANTHER" id="PTHR11767:SF24">
    <property type="entry name" value="INWARD RECTIFIER POTASSIUM CHANNEL 16"/>
    <property type="match status" value="1"/>
</dbReference>
<feature type="compositionally biased region" description="Basic and acidic residues" evidence="13">
    <location>
        <begin position="400"/>
        <end position="416"/>
    </location>
</feature>
<evidence type="ECO:0000256" key="10">
    <source>
        <dbReference type="ARBA" id="ARBA00023303"/>
    </source>
</evidence>
<dbReference type="InterPro" id="IPR040445">
    <property type="entry name" value="Kir_TM"/>
</dbReference>
<evidence type="ECO:0000256" key="3">
    <source>
        <dbReference type="ARBA" id="ARBA00022538"/>
    </source>
</evidence>
<evidence type="ECO:0000313" key="17">
    <source>
        <dbReference type="Ensembl" id="ENSDCDP00010000217.1"/>
    </source>
</evidence>
<name>A0AAY3ZU85_9TELE</name>
<keyword evidence="10 12" id="KW-0407">Ion channel</keyword>
<keyword evidence="7 14" id="KW-1133">Transmembrane helix</keyword>
<dbReference type="SUPFAM" id="SSF81324">
    <property type="entry name" value="Voltage-gated potassium channels"/>
    <property type="match status" value="1"/>
</dbReference>
<dbReference type="GO" id="GO:0034765">
    <property type="term" value="P:regulation of monoatomic ion transmembrane transport"/>
    <property type="evidence" value="ECO:0007669"/>
    <property type="project" value="TreeGrafter"/>
</dbReference>
<evidence type="ECO:0000256" key="6">
    <source>
        <dbReference type="ARBA" id="ARBA00022958"/>
    </source>
</evidence>
<comment type="similarity">
    <text evidence="12">Belongs to the inward rectifier-type potassium channel (TC 1.A.2.1) family.</text>
</comment>
<keyword evidence="18" id="KW-1185">Reference proteome</keyword>
<evidence type="ECO:0000256" key="1">
    <source>
        <dbReference type="ARBA" id="ARBA00004141"/>
    </source>
</evidence>
<dbReference type="InterPro" id="IPR013518">
    <property type="entry name" value="K_chnl_inward-rec_Kir_cyto"/>
</dbReference>
<gene>
    <name evidence="17" type="primary">KCNJ16</name>
</gene>
<evidence type="ECO:0000256" key="9">
    <source>
        <dbReference type="ARBA" id="ARBA00023136"/>
    </source>
</evidence>
<keyword evidence="2 12" id="KW-0813">Transport</keyword>
<dbReference type="Gene3D" id="2.60.40.1400">
    <property type="entry name" value="G protein-activated inward rectifier potassium channel 1"/>
    <property type="match status" value="1"/>
</dbReference>
<evidence type="ECO:0000256" key="2">
    <source>
        <dbReference type="ARBA" id="ARBA00022448"/>
    </source>
</evidence>
<evidence type="ECO:0000256" key="4">
    <source>
        <dbReference type="ARBA" id="ARBA00022692"/>
    </source>
</evidence>
<proteinExistence type="inferred from homology"/>
<feature type="region of interest" description="Disordered" evidence="13">
    <location>
        <begin position="368"/>
        <end position="416"/>
    </location>
</feature>
<feature type="domain" description="Inward rectifier potassium channel C-terminal" evidence="16">
    <location>
        <begin position="214"/>
        <end position="378"/>
    </location>
</feature>
<dbReference type="Ensembl" id="ENSDCDT00010000222.1">
    <property type="protein sequence ID" value="ENSDCDP00010000217.1"/>
    <property type="gene ID" value="ENSDCDG00010000091.1"/>
</dbReference>
<evidence type="ECO:0000256" key="5">
    <source>
        <dbReference type="ARBA" id="ARBA00022882"/>
    </source>
</evidence>
<feature type="domain" description="Potassium channel inwardly rectifying transmembrane" evidence="15">
    <location>
        <begin position="69"/>
        <end position="205"/>
    </location>
</feature>
<dbReference type="AlphaFoldDB" id="A0AAY3ZU85"/>
<feature type="transmembrane region" description="Helical" evidence="14">
    <location>
        <begin position="175"/>
        <end position="201"/>
    </location>
</feature>
<dbReference type="Gene3D" id="1.10.287.70">
    <property type="match status" value="1"/>
</dbReference>
<keyword evidence="6 12" id="KW-0630">Potassium</keyword>
<evidence type="ECO:0000256" key="14">
    <source>
        <dbReference type="SAM" id="Phobius"/>
    </source>
</evidence>
<dbReference type="GO" id="GO:0034702">
    <property type="term" value="C:monoatomic ion channel complex"/>
    <property type="evidence" value="ECO:0007669"/>
    <property type="project" value="UniProtKB-KW"/>
</dbReference>
<dbReference type="GO" id="GO:0007399">
    <property type="term" value="P:nervous system development"/>
    <property type="evidence" value="ECO:0007669"/>
    <property type="project" value="UniProtKB-ARBA"/>
</dbReference>
<dbReference type="Pfam" id="PF17655">
    <property type="entry name" value="IRK_C"/>
    <property type="match status" value="1"/>
</dbReference>
<keyword evidence="4 12" id="KW-0812">Transmembrane</keyword>
<keyword evidence="5 12" id="KW-0851">Voltage-gated channel</keyword>
<evidence type="ECO:0000259" key="16">
    <source>
        <dbReference type="Pfam" id="PF17655"/>
    </source>
</evidence>
<keyword evidence="9 14" id="KW-0472">Membrane</keyword>
<dbReference type="SUPFAM" id="SSF81296">
    <property type="entry name" value="E set domains"/>
    <property type="match status" value="1"/>
</dbReference>
<dbReference type="Proteomes" id="UP000694580">
    <property type="component" value="Chromosome 2"/>
</dbReference>
<keyword evidence="8 12" id="KW-0406">Ion transport</keyword>
<keyword evidence="3 12" id="KW-0633">Potassium transport</keyword>
<evidence type="ECO:0000256" key="12">
    <source>
        <dbReference type="RuleBase" id="RU003822"/>
    </source>
</evidence>
<dbReference type="InterPro" id="IPR041647">
    <property type="entry name" value="IRK_C"/>
</dbReference>
<evidence type="ECO:0000256" key="11">
    <source>
        <dbReference type="ARBA" id="ARBA00034430"/>
    </source>
</evidence>
<accession>A0AAY3ZU85</accession>
<sequence length="416" mass="47019">MAPYKENTSPSDYAVTILEPNKERLLSFKERRSSTMRSGSTQYRSVRCGDDGVGVRREDGRLYKRRCHIRKDGGCNMVFRHIPEGWLLYVTDIFTTLVEIRWRVMILTFALSYILSWLLFGMLFWIIALSNGDVKEHVSEPCMYSVHSFTAAFLFSLETQTTIGYGFRGMSENCALAIMLVTVQDVLSVFIDTCVIGITVAKMASARKRAQTVGFTNCAAISMRNGALCLSWRVGDFRRNHMVEGTAQAQIIRTLVDPASKLNISYKDLRIEESNVILATPTTIVHHIGPDSPLYRTGLQDLRREDFELVVSFTYTDDTTGILHQTRTSYAPGDILWGRHFQEMLRVSKSGHRVNYALFNKTTRVAMPTVSAEERDRRRPPKRPPDAATFELANGNANAEDDKAADADGPRDTEEK</sequence>
<feature type="transmembrane region" description="Helical" evidence="14">
    <location>
        <begin position="104"/>
        <end position="128"/>
    </location>
</feature>